<dbReference type="STRING" id="315358.SERIO_v1c02750"/>
<dbReference type="GO" id="GO:0160147">
    <property type="term" value="F:tRNA pseudouridine(38-40) synthase activity"/>
    <property type="evidence" value="ECO:0007669"/>
    <property type="project" value="UniProtKB-EC"/>
</dbReference>
<comment type="subunit">
    <text evidence="4">Homodimer.</text>
</comment>
<protein>
    <recommendedName>
        <fullName evidence="4">tRNA pseudouridine synthase A</fullName>
        <ecNumber evidence="4">5.4.99.12</ecNumber>
    </recommendedName>
    <alternativeName>
        <fullName evidence="4">tRNA pseudouridine(38-40) synthase</fullName>
    </alternativeName>
    <alternativeName>
        <fullName evidence="4">tRNA pseudouridylate synthase I</fullName>
    </alternativeName>
    <alternativeName>
        <fullName evidence="4">tRNA-uridine isomerase I</fullName>
    </alternativeName>
</protein>
<feature type="domain" description="Pseudouridine synthase I TruA alpha/beta" evidence="8">
    <location>
        <begin position="141"/>
        <end position="245"/>
    </location>
</feature>
<keyword evidence="2 4" id="KW-0819">tRNA processing</keyword>
<reference evidence="9 10" key="1">
    <citation type="journal article" date="2015" name="Genome Biol. Evol.">
        <title>Found and Lost: The Fates of Horizontally Acquired Genes in Arthropod-Symbiotic Spiroplasma.</title>
        <authorList>
            <person name="Lo W.S."/>
            <person name="Gasparich G.E."/>
            <person name="Kuo C.H."/>
        </authorList>
    </citation>
    <scope>NUCLEOTIDE SEQUENCE [LARGE SCALE GENOMIC DNA]</scope>
    <source>
        <strain evidence="10">TDA-040725-5</strain>
    </source>
</reference>
<dbReference type="InterPro" id="IPR020094">
    <property type="entry name" value="TruA/RsuA/RluB/E/F_N"/>
</dbReference>
<gene>
    <name evidence="4 9" type="primary">truA</name>
    <name evidence="9" type="ORF">SERIO_v1c02750</name>
</gene>
<evidence type="ECO:0000313" key="9">
    <source>
        <dbReference type="EMBL" id="AKM53859.1"/>
    </source>
</evidence>
<dbReference type="GO" id="GO:0003723">
    <property type="term" value="F:RNA binding"/>
    <property type="evidence" value="ECO:0007669"/>
    <property type="project" value="InterPro"/>
</dbReference>
<dbReference type="InterPro" id="IPR020103">
    <property type="entry name" value="PsdUridine_synth_cat_dom_sf"/>
</dbReference>
<dbReference type="InterPro" id="IPR020097">
    <property type="entry name" value="PsdUridine_synth_TruA_a/b_dom"/>
</dbReference>
<evidence type="ECO:0000256" key="6">
    <source>
        <dbReference type="PIRSR" id="PIRSR001430-2"/>
    </source>
</evidence>
<dbReference type="Proteomes" id="UP000035661">
    <property type="component" value="Chromosome"/>
</dbReference>
<name>A0A0H3XKE0_9MOLU</name>
<dbReference type="PIRSF" id="PIRSF001430">
    <property type="entry name" value="tRNA_psdUrid_synth"/>
    <property type="match status" value="1"/>
</dbReference>
<organism evidence="9 10">
    <name type="scientific">Spiroplasma eriocheiris</name>
    <dbReference type="NCBI Taxonomy" id="315358"/>
    <lineage>
        <taxon>Bacteria</taxon>
        <taxon>Bacillati</taxon>
        <taxon>Mycoplasmatota</taxon>
        <taxon>Mollicutes</taxon>
        <taxon>Entomoplasmatales</taxon>
        <taxon>Spiroplasmataceae</taxon>
        <taxon>Spiroplasma</taxon>
    </lineage>
</organism>
<evidence type="ECO:0000259" key="8">
    <source>
        <dbReference type="Pfam" id="PF01416"/>
    </source>
</evidence>
<evidence type="ECO:0000313" key="10">
    <source>
        <dbReference type="Proteomes" id="UP000035661"/>
    </source>
</evidence>
<dbReference type="CDD" id="cd02570">
    <property type="entry name" value="PseudoU_synth_EcTruA"/>
    <property type="match status" value="1"/>
</dbReference>
<dbReference type="InterPro" id="IPR001406">
    <property type="entry name" value="PsdUridine_synth_TruA"/>
</dbReference>
<dbReference type="SUPFAM" id="SSF55120">
    <property type="entry name" value="Pseudouridine synthase"/>
    <property type="match status" value="1"/>
</dbReference>
<keyword evidence="10" id="KW-1185">Reference proteome</keyword>
<comment type="function">
    <text evidence="4">Formation of pseudouridine at positions 38, 39 and 40 in the anticodon stem and loop of transfer RNAs.</text>
</comment>
<dbReference type="PATRIC" id="fig|743698.3.peg.277"/>
<feature type="binding site" evidence="4 6">
    <location>
        <position position="109"/>
    </location>
    <ligand>
        <name>substrate</name>
    </ligand>
</feature>
<dbReference type="KEGG" id="seri:SERIO_v1c02750"/>
<feature type="active site" description="Nucleophile" evidence="4 5">
    <location>
        <position position="51"/>
    </location>
</feature>
<keyword evidence="3 4" id="KW-0413">Isomerase</keyword>
<evidence type="ECO:0000256" key="3">
    <source>
        <dbReference type="ARBA" id="ARBA00023235"/>
    </source>
</evidence>
<dbReference type="InterPro" id="IPR020095">
    <property type="entry name" value="PsdUridine_synth_TruA_C"/>
</dbReference>
<dbReference type="AlphaFoldDB" id="A0A0H3XKE0"/>
<accession>A0A0H3XKE0</accession>
<dbReference type="RefSeq" id="WP_047791128.1">
    <property type="nucleotide sequence ID" value="NZ_CP011856.1"/>
</dbReference>
<dbReference type="PANTHER" id="PTHR11142:SF0">
    <property type="entry name" value="TRNA PSEUDOURIDINE SYNTHASE-LIKE 1"/>
    <property type="match status" value="1"/>
</dbReference>
<dbReference type="GO" id="GO:0031119">
    <property type="term" value="P:tRNA pseudouridine synthesis"/>
    <property type="evidence" value="ECO:0007669"/>
    <property type="project" value="UniProtKB-UniRule"/>
</dbReference>
<dbReference type="Gene3D" id="3.30.70.660">
    <property type="entry name" value="Pseudouridine synthase I, catalytic domain, C-terminal subdomain"/>
    <property type="match status" value="1"/>
</dbReference>
<dbReference type="EC" id="5.4.99.12" evidence="4"/>
<evidence type="ECO:0000256" key="4">
    <source>
        <dbReference type="HAMAP-Rule" id="MF_00171"/>
    </source>
</evidence>
<proteinExistence type="inferred from homology"/>
<comment type="similarity">
    <text evidence="1 4 7">Belongs to the tRNA pseudouridine synthase TruA family.</text>
</comment>
<reference evidence="10" key="2">
    <citation type="submission" date="2015-06" db="EMBL/GenBank/DDBJ databases">
        <title>Complete genome sequence of Spiroplasma eriocheiris TDA-040725-5 (DSM 21848).</title>
        <authorList>
            <person name="Lo W.-S."/>
            <person name="Kuo C.-H."/>
        </authorList>
    </citation>
    <scope>NUCLEOTIDE SEQUENCE [LARGE SCALE GENOMIC DNA]</scope>
    <source>
        <strain evidence="10">TDA-040725-5</strain>
    </source>
</reference>
<evidence type="ECO:0000256" key="7">
    <source>
        <dbReference type="RuleBase" id="RU003792"/>
    </source>
</evidence>
<evidence type="ECO:0000256" key="2">
    <source>
        <dbReference type="ARBA" id="ARBA00022694"/>
    </source>
</evidence>
<comment type="caution">
    <text evidence="4">Lacks conserved residue(s) required for the propagation of feature annotation.</text>
</comment>
<dbReference type="HAMAP" id="MF_00171">
    <property type="entry name" value="TruA"/>
    <property type="match status" value="1"/>
</dbReference>
<evidence type="ECO:0000256" key="5">
    <source>
        <dbReference type="PIRSR" id="PIRSR001430-1"/>
    </source>
</evidence>
<comment type="catalytic activity">
    <reaction evidence="4 7">
        <text>uridine(38/39/40) in tRNA = pseudouridine(38/39/40) in tRNA</text>
        <dbReference type="Rhea" id="RHEA:22376"/>
        <dbReference type="Rhea" id="RHEA-COMP:10085"/>
        <dbReference type="Rhea" id="RHEA-COMP:10087"/>
        <dbReference type="ChEBI" id="CHEBI:65314"/>
        <dbReference type="ChEBI" id="CHEBI:65315"/>
        <dbReference type="EC" id="5.4.99.12"/>
    </reaction>
</comment>
<dbReference type="EMBL" id="CP011856">
    <property type="protein sequence ID" value="AKM53859.1"/>
    <property type="molecule type" value="Genomic_DNA"/>
</dbReference>
<dbReference type="Gene3D" id="3.30.70.580">
    <property type="entry name" value="Pseudouridine synthase I, catalytic domain, N-terminal subdomain"/>
    <property type="match status" value="1"/>
</dbReference>
<dbReference type="PANTHER" id="PTHR11142">
    <property type="entry name" value="PSEUDOURIDYLATE SYNTHASE"/>
    <property type="match status" value="1"/>
</dbReference>
<sequence>MYLLLTLQYDGYDYHGWVKQKNAKTIQGELEKAFFRVSHQQLWMLGSSKTDQQVHAWDQKVLVKLSFIPKDVGFFIKTVSASLPLDINIKDYEIRDENFGVRNVLEKEYVYTINDGAVDIFNCRYELKYPRSLDVNKLNQIAQVFVGTHDFFNFSGVKKWESINTIRTINKIWVERNGHHKILIHVQAKAFIRYQIRMMVQNILACYEGKISLADIKTQLANLPGSKKTSFCAKPYGLCLVKITY</sequence>
<evidence type="ECO:0000256" key="1">
    <source>
        <dbReference type="ARBA" id="ARBA00009375"/>
    </source>
</evidence>
<dbReference type="Pfam" id="PF01416">
    <property type="entry name" value="PseudoU_synth_1"/>
    <property type="match status" value="1"/>
</dbReference>